<dbReference type="SUPFAM" id="SSF50494">
    <property type="entry name" value="Trypsin-like serine proteases"/>
    <property type="match status" value="1"/>
</dbReference>
<feature type="domain" description="Peptidase S1" evidence="1">
    <location>
        <begin position="47"/>
        <end position="93"/>
    </location>
</feature>
<dbReference type="InterPro" id="IPR043504">
    <property type="entry name" value="Peptidase_S1_PA_chymotrypsin"/>
</dbReference>
<organism evidence="2 3">
    <name type="scientific">Saccharopolyspora erythraea</name>
    <name type="common">Streptomyces erythraeus</name>
    <dbReference type="NCBI Taxonomy" id="1836"/>
    <lineage>
        <taxon>Bacteria</taxon>
        <taxon>Bacillati</taxon>
        <taxon>Actinomycetota</taxon>
        <taxon>Actinomycetes</taxon>
        <taxon>Pseudonocardiales</taxon>
        <taxon>Pseudonocardiaceae</taxon>
        <taxon>Saccharopolyspora</taxon>
    </lineage>
</organism>
<protein>
    <recommendedName>
        <fullName evidence="1">Peptidase S1 domain-containing protein</fullName>
    </recommendedName>
</protein>
<keyword evidence="3" id="KW-1185">Reference proteome</keyword>
<dbReference type="InterPro" id="IPR001254">
    <property type="entry name" value="Trypsin_dom"/>
</dbReference>
<evidence type="ECO:0000259" key="1">
    <source>
        <dbReference type="Pfam" id="PF00089"/>
    </source>
</evidence>
<gene>
    <name evidence="2" type="ORF">GCM10009533_65350</name>
</gene>
<proteinExistence type="predicted"/>
<comment type="caution">
    <text evidence="2">The sequence shown here is derived from an EMBL/GenBank/DDBJ whole genome shotgun (WGS) entry which is preliminary data.</text>
</comment>
<accession>A0ABN1E4G9</accession>
<sequence>MSGRRALGLLAGAGLLLGSVSLLGSGLPPAPTASAAAPMIVDGDFTESAPWAARLYQDGEDGYCTASVISPEWILTARHCVQEQHRWGFRIGDV</sequence>
<name>A0ABN1E4G9_SACER</name>
<dbReference type="Pfam" id="PF00089">
    <property type="entry name" value="Trypsin"/>
    <property type="match status" value="1"/>
</dbReference>
<dbReference type="InterPro" id="IPR009003">
    <property type="entry name" value="Peptidase_S1_PA"/>
</dbReference>
<dbReference type="Gene3D" id="2.40.10.10">
    <property type="entry name" value="Trypsin-like serine proteases"/>
    <property type="match status" value="1"/>
</dbReference>
<dbReference type="EMBL" id="BAAAGS010000079">
    <property type="protein sequence ID" value="GAA0558896.1"/>
    <property type="molecule type" value="Genomic_DNA"/>
</dbReference>
<evidence type="ECO:0000313" key="3">
    <source>
        <dbReference type="Proteomes" id="UP001500729"/>
    </source>
</evidence>
<dbReference type="Proteomes" id="UP001500729">
    <property type="component" value="Unassembled WGS sequence"/>
</dbReference>
<reference evidence="2 3" key="1">
    <citation type="journal article" date="2019" name="Int. J. Syst. Evol. Microbiol.">
        <title>The Global Catalogue of Microorganisms (GCM) 10K type strain sequencing project: providing services to taxonomists for standard genome sequencing and annotation.</title>
        <authorList>
            <consortium name="The Broad Institute Genomics Platform"/>
            <consortium name="The Broad Institute Genome Sequencing Center for Infectious Disease"/>
            <person name="Wu L."/>
            <person name="Ma J."/>
        </authorList>
    </citation>
    <scope>NUCLEOTIDE SEQUENCE [LARGE SCALE GENOMIC DNA]</scope>
    <source>
        <strain evidence="2 3">JCM 10303</strain>
    </source>
</reference>
<evidence type="ECO:0000313" key="2">
    <source>
        <dbReference type="EMBL" id="GAA0558896.1"/>
    </source>
</evidence>